<evidence type="ECO:0000256" key="2">
    <source>
        <dbReference type="ARBA" id="ARBA00006840"/>
    </source>
</evidence>
<dbReference type="PIRSF" id="PIRSF002419">
    <property type="entry name" value="Tetraspanin"/>
    <property type="match status" value="1"/>
</dbReference>
<name>A0ABD1IWU7_9TELE</name>
<dbReference type="PANTHER" id="PTHR19282">
    <property type="entry name" value="TETRASPANIN"/>
    <property type="match status" value="1"/>
</dbReference>
<evidence type="ECO:0000256" key="6">
    <source>
        <dbReference type="PIRSR" id="PIRSR002419-1"/>
    </source>
</evidence>
<dbReference type="Gene3D" id="1.10.1450.10">
    <property type="entry name" value="Tetraspanin"/>
    <property type="match status" value="1"/>
</dbReference>
<dbReference type="Proteomes" id="UP001591681">
    <property type="component" value="Unassembled WGS sequence"/>
</dbReference>
<protein>
    <recommendedName>
        <fullName evidence="7">Tetraspanin</fullName>
    </recommendedName>
</protein>
<dbReference type="EMBL" id="JBHFQA010000023">
    <property type="protein sequence ID" value="KAL2078048.1"/>
    <property type="molecule type" value="Genomic_DNA"/>
</dbReference>
<evidence type="ECO:0000313" key="8">
    <source>
        <dbReference type="EMBL" id="KAL2078048.1"/>
    </source>
</evidence>
<evidence type="ECO:0000313" key="9">
    <source>
        <dbReference type="Proteomes" id="UP001591681"/>
    </source>
</evidence>
<keyword evidence="3 7" id="KW-0812">Transmembrane</keyword>
<dbReference type="PANTHER" id="PTHR19282:SF44">
    <property type="entry name" value="CD82 ANTIGEN"/>
    <property type="match status" value="1"/>
</dbReference>
<feature type="transmembrane region" description="Helical" evidence="7">
    <location>
        <begin position="27"/>
        <end position="51"/>
    </location>
</feature>
<keyword evidence="6" id="KW-1015">Disulfide bond</keyword>
<dbReference type="PRINTS" id="PR00259">
    <property type="entry name" value="TMFOUR"/>
</dbReference>
<evidence type="ECO:0000256" key="1">
    <source>
        <dbReference type="ARBA" id="ARBA00004141"/>
    </source>
</evidence>
<evidence type="ECO:0000256" key="4">
    <source>
        <dbReference type="ARBA" id="ARBA00022989"/>
    </source>
</evidence>
<keyword evidence="9" id="KW-1185">Reference proteome</keyword>
<keyword evidence="4 7" id="KW-1133">Transmembrane helix</keyword>
<comment type="caution">
    <text evidence="8">The sequence shown here is derived from an EMBL/GenBank/DDBJ whole genome shotgun (WGS) entry which is preliminary data.</text>
</comment>
<dbReference type="InterPro" id="IPR000301">
    <property type="entry name" value="Tetraspanin_animals"/>
</dbReference>
<feature type="transmembrane region" description="Helical" evidence="7">
    <location>
        <begin position="193"/>
        <end position="218"/>
    </location>
</feature>
<dbReference type="GO" id="GO:0016020">
    <property type="term" value="C:membrane"/>
    <property type="evidence" value="ECO:0007669"/>
    <property type="project" value="UniProtKB-SubCell"/>
</dbReference>
<comment type="subcellular location">
    <subcellularLocation>
        <location evidence="1 7">Membrane</location>
        <topology evidence="1 7">Multi-pass membrane protein</topology>
    </subcellularLocation>
</comment>
<dbReference type="SUPFAM" id="SSF48652">
    <property type="entry name" value="Tetraspanin"/>
    <property type="match status" value="1"/>
</dbReference>
<dbReference type="InterPro" id="IPR018499">
    <property type="entry name" value="Tetraspanin/Peripherin"/>
</dbReference>
<evidence type="ECO:0000256" key="3">
    <source>
        <dbReference type="ARBA" id="ARBA00022692"/>
    </source>
</evidence>
<feature type="disulfide bond" evidence="6">
    <location>
        <begin position="125"/>
        <end position="140"/>
    </location>
</feature>
<dbReference type="InterPro" id="IPR008952">
    <property type="entry name" value="Tetraspanin_EC2_sf"/>
</dbReference>
<keyword evidence="5 7" id="KW-0472">Membrane</keyword>
<evidence type="ECO:0000256" key="7">
    <source>
        <dbReference type="RuleBase" id="RU361218"/>
    </source>
</evidence>
<gene>
    <name evidence="8" type="ORF">ACEWY4_025733</name>
</gene>
<organism evidence="8 9">
    <name type="scientific">Coilia grayii</name>
    <name type="common">Gray's grenadier anchovy</name>
    <dbReference type="NCBI Taxonomy" id="363190"/>
    <lineage>
        <taxon>Eukaryota</taxon>
        <taxon>Metazoa</taxon>
        <taxon>Chordata</taxon>
        <taxon>Craniata</taxon>
        <taxon>Vertebrata</taxon>
        <taxon>Euteleostomi</taxon>
        <taxon>Actinopterygii</taxon>
        <taxon>Neopterygii</taxon>
        <taxon>Teleostei</taxon>
        <taxon>Clupei</taxon>
        <taxon>Clupeiformes</taxon>
        <taxon>Clupeoidei</taxon>
        <taxon>Engraulidae</taxon>
        <taxon>Coilinae</taxon>
        <taxon>Coilia</taxon>
    </lineage>
</organism>
<accession>A0ABD1IWU7</accession>
<feature type="transmembrane region" description="Helical" evidence="7">
    <location>
        <begin position="58"/>
        <end position="81"/>
    </location>
</feature>
<sequence length="230" mass="25914">MLSLGVWITWAESSFFLEPPTFMSMSLLSYFLVIGGSLTTALGFLGCMGAIQEAKCLLGLYFVLLTILLAAQSVGGVLFVTQRSIFETSLMSHMSMVIELYGKNESNLRHFEKTLDYIQEEVGCCGWESHFDWERAPCSCYYFNGTHHTNPNATTTPLSCGCMGEEHPSKTTECAMYEQGCRRQVEQWVDDHMLIIMVVLFAIIAVEISGMILSMLLYRSYSKAELLTFY</sequence>
<evidence type="ECO:0000256" key="5">
    <source>
        <dbReference type="ARBA" id="ARBA00023136"/>
    </source>
</evidence>
<comment type="caution">
    <text evidence="7">Lacks conserved residue(s) required for the propagation of feature annotation.</text>
</comment>
<comment type="similarity">
    <text evidence="2 7">Belongs to the tetraspanin (TM4SF) family.</text>
</comment>
<proteinExistence type="inferred from homology"/>
<dbReference type="Pfam" id="PF00335">
    <property type="entry name" value="Tetraspanin"/>
    <property type="match status" value="1"/>
</dbReference>
<reference evidence="8 9" key="1">
    <citation type="submission" date="2024-09" db="EMBL/GenBank/DDBJ databases">
        <title>A chromosome-level genome assembly of Gray's grenadier anchovy, Coilia grayii.</title>
        <authorList>
            <person name="Fu Z."/>
        </authorList>
    </citation>
    <scope>NUCLEOTIDE SEQUENCE [LARGE SCALE GENOMIC DNA]</scope>
    <source>
        <strain evidence="8">G4</strain>
        <tissue evidence="8">Muscle</tissue>
    </source>
</reference>
<dbReference type="AlphaFoldDB" id="A0ABD1IWU7"/>